<dbReference type="AlphaFoldDB" id="A0A927WKG5"/>
<sequence length="448" mass="52063">MGKKLYRRSDISKTKTKELNLDEIYALKDSNESQYHIVHERYFSGDKLPCPACGSKSTRCSKILRRSFKDILWGEPAVEDGKRRTFKIIDLIFHQRYVRCNDCGDVFPEPISFGEKGCKYTLRLSDALANGTFRYSYKKVCDYYSVPASTASIGPIMRRQIQYREEQLAPLAPFQKIGILDVSFHKKRYTMIFALRSEGIYCIDILSDSSEEILLSYLRMMDAQNIKSVYIDPIDSHRNAVTAAFPNAKIVITDECILRYGKEGIWKASAVEGQHFPLPHRNKYLTMPRKYITSNYTLEKLDEGLSQPKYTILKTAYEHYQELLNIMCEDWTYENLTVWLESLSDDRDYFAPLIDAIELFESEICNMFEEEKLPDDYQSSITAIQDAFAVMPYCIFDVLRGRCFLTIPHDSLEENGKKYRLGILVSRLLENMNEITKNIKEAREYGDE</sequence>
<accession>A0A927WKG5</accession>
<evidence type="ECO:0000313" key="3">
    <source>
        <dbReference type="Proteomes" id="UP000772151"/>
    </source>
</evidence>
<evidence type="ECO:0000313" key="2">
    <source>
        <dbReference type="EMBL" id="MBE6086176.1"/>
    </source>
</evidence>
<dbReference type="InterPro" id="IPR002560">
    <property type="entry name" value="Transposase_DDE"/>
</dbReference>
<dbReference type="InterPro" id="IPR047951">
    <property type="entry name" value="Transpos_ISL3"/>
</dbReference>
<gene>
    <name evidence="2" type="ORF">E7203_12130</name>
</gene>
<protein>
    <submittedName>
        <fullName evidence="2">Transposase</fullName>
    </submittedName>
</protein>
<comment type="caution">
    <text evidence="2">The sequence shown here is derived from an EMBL/GenBank/DDBJ whole genome shotgun (WGS) entry which is preliminary data.</text>
</comment>
<dbReference type="PANTHER" id="PTHR33498:SF1">
    <property type="entry name" value="TRANSPOSASE FOR INSERTION SEQUENCE ELEMENT IS1557"/>
    <property type="match status" value="1"/>
</dbReference>
<dbReference type="Pfam" id="PF01610">
    <property type="entry name" value="DDE_Tnp_ISL3"/>
    <property type="match status" value="1"/>
</dbReference>
<reference evidence="2" key="1">
    <citation type="submission" date="2019-04" db="EMBL/GenBank/DDBJ databases">
        <title>Evolution of Biomass-Degrading Anaerobic Consortia Revealed by Metagenomics.</title>
        <authorList>
            <person name="Peng X."/>
        </authorList>
    </citation>
    <scope>NUCLEOTIDE SEQUENCE</scope>
    <source>
        <strain evidence="2">SIG242</strain>
    </source>
</reference>
<organism evidence="2 3">
    <name type="scientific">Selenomonas ruminantium</name>
    <dbReference type="NCBI Taxonomy" id="971"/>
    <lineage>
        <taxon>Bacteria</taxon>
        <taxon>Bacillati</taxon>
        <taxon>Bacillota</taxon>
        <taxon>Negativicutes</taxon>
        <taxon>Selenomonadales</taxon>
        <taxon>Selenomonadaceae</taxon>
        <taxon>Selenomonas</taxon>
    </lineage>
</organism>
<evidence type="ECO:0000259" key="1">
    <source>
        <dbReference type="Pfam" id="PF01610"/>
    </source>
</evidence>
<feature type="domain" description="Transposase IS204/IS1001/IS1096/IS1165 DDE" evidence="1">
    <location>
        <begin position="177"/>
        <end position="370"/>
    </location>
</feature>
<dbReference type="Proteomes" id="UP000772151">
    <property type="component" value="Unassembled WGS sequence"/>
</dbReference>
<name>A0A927WKG5_SELRU</name>
<dbReference type="PANTHER" id="PTHR33498">
    <property type="entry name" value="TRANSPOSASE FOR INSERTION SEQUENCE ELEMENT IS1557"/>
    <property type="match status" value="1"/>
</dbReference>
<dbReference type="RefSeq" id="WP_303670292.1">
    <property type="nucleotide sequence ID" value="NZ_SVCA01000013.1"/>
</dbReference>
<proteinExistence type="predicted"/>
<dbReference type="EMBL" id="SVCA01000013">
    <property type="protein sequence ID" value="MBE6086176.1"/>
    <property type="molecule type" value="Genomic_DNA"/>
</dbReference>